<organism evidence="2 3">
    <name type="scientific">Orbilia brochopaga</name>
    <dbReference type="NCBI Taxonomy" id="3140254"/>
    <lineage>
        <taxon>Eukaryota</taxon>
        <taxon>Fungi</taxon>
        <taxon>Dikarya</taxon>
        <taxon>Ascomycota</taxon>
        <taxon>Pezizomycotina</taxon>
        <taxon>Orbiliomycetes</taxon>
        <taxon>Orbiliales</taxon>
        <taxon>Orbiliaceae</taxon>
        <taxon>Orbilia</taxon>
    </lineage>
</organism>
<keyword evidence="3" id="KW-1185">Reference proteome</keyword>
<name>A0AAV9UHJ6_9PEZI</name>
<reference evidence="2 3" key="1">
    <citation type="submission" date="2019-10" db="EMBL/GenBank/DDBJ databases">
        <authorList>
            <person name="Palmer J.M."/>
        </authorList>
    </citation>
    <scope>NUCLEOTIDE SEQUENCE [LARGE SCALE GENOMIC DNA]</scope>
    <source>
        <strain evidence="2 3">TWF696</strain>
    </source>
</reference>
<feature type="compositionally biased region" description="Basic and acidic residues" evidence="1">
    <location>
        <begin position="166"/>
        <end position="181"/>
    </location>
</feature>
<proteinExistence type="predicted"/>
<dbReference type="EMBL" id="JAVHNQ010000008">
    <property type="protein sequence ID" value="KAK6340714.1"/>
    <property type="molecule type" value="Genomic_DNA"/>
</dbReference>
<protein>
    <submittedName>
        <fullName evidence="2">Uncharacterized protein</fullName>
    </submittedName>
</protein>
<accession>A0AAV9UHJ6</accession>
<gene>
    <name evidence="2" type="ORF">TWF696_009038</name>
</gene>
<feature type="region of interest" description="Disordered" evidence="1">
    <location>
        <begin position="1"/>
        <end position="21"/>
    </location>
</feature>
<feature type="region of interest" description="Disordered" evidence="1">
    <location>
        <begin position="128"/>
        <end position="181"/>
    </location>
</feature>
<evidence type="ECO:0000256" key="1">
    <source>
        <dbReference type="SAM" id="MobiDB-lite"/>
    </source>
</evidence>
<dbReference type="Proteomes" id="UP001375240">
    <property type="component" value="Unassembled WGS sequence"/>
</dbReference>
<feature type="compositionally biased region" description="Basic and acidic residues" evidence="1">
    <location>
        <begin position="146"/>
        <end position="159"/>
    </location>
</feature>
<sequence>MSRHLPAQPPPPTNLLSSHPLSADDTHALLSAYLLSKSTSQPWSHSHDAGTTASLRKLELSLRGIHGPDANSYLVADVAATADDAISRVDTDEGSEMERSRVYETVESLEDGSASDDGLQELQDVKHDEEEEAVDATENMDVAEETGAHIETVDKEERKRLKKLRRKEEKRQKEAERRADE</sequence>
<evidence type="ECO:0000313" key="2">
    <source>
        <dbReference type="EMBL" id="KAK6340714.1"/>
    </source>
</evidence>
<evidence type="ECO:0000313" key="3">
    <source>
        <dbReference type="Proteomes" id="UP001375240"/>
    </source>
</evidence>
<dbReference type="AlphaFoldDB" id="A0AAV9UHJ6"/>
<comment type="caution">
    <text evidence="2">The sequence shown here is derived from an EMBL/GenBank/DDBJ whole genome shotgun (WGS) entry which is preliminary data.</text>
</comment>